<dbReference type="InterPro" id="IPR038109">
    <property type="entry name" value="DNA_bind_recomb_sf"/>
</dbReference>
<dbReference type="RefSeq" id="WP_262396226.1">
    <property type="nucleotide sequence ID" value="NZ_JACRTD010000013.1"/>
</dbReference>
<dbReference type="Pfam" id="PF00239">
    <property type="entry name" value="Resolvase"/>
    <property type="match status" value="1"/>
</dbReference>
<dbReference type="GO" id="GO:0000150">
    <property type="term" value="F:DNA strand exchange activity"/>
    <property type="evidence" value="ECO:0007669"/>
    <property type="project" value="InterPro"/>
</dbReference>
<reference evidence="3" key="1">
    <citation type="submission" date="2020-08" db="EMBL/GenBank/DDBJ databases">
        <title>Genome public.</title>
        <authorList>
            <person name="Liu C."/>
            <person name="Sun Q."/>
        </authorList>
    </citation>
    <scope>NUCLEOTIDE SEQUENCE</scope>
    <source>
        <strain evidence="3">NSJ-64</strain>
    </source>
</reference>
<evidence type="ECO:0000313" key="4">
    <source>
        <dbReference type="Proteomes" id="UP000623678"/>
    </source>
</evidence>
<dbReference type="SMART" id="SM00857">
    <property type="entry name" value="Resolvase"/>
    <property type="match status" value="1"/>
</dbReference>
<name>A0A926ETV5_9FIRM</name>
<keyword evidence="4" id="KW-1185">Reference proteome</keyword>
<comment type="caution">
    <text evidence="3">The sequence shown here is derived from an EMBL/GenBank/DDBJ whole genome shotgun (WGS) entry which is preliminary data.</text>
</comment>
<dbReference type="AlphaFoldDB" id="A0A926ETV5"/>
<dbReference type="InterPro" id="IPR036162">
    <property type="entry name" value="Resolvase-like_N_sf"/>
</dbReference>
<dbReference type="Pfam" id="PF13408">
    <property type="entry name" value="Zn_ribbon_recom"/>
    <property type="match status" value="1"/>
</dbReference>
<dbReference type="Proteomes" id="UP000623678">
    <property type="component" value="Unassembled WGS sequence"/>
</dbReference>
<sequence length="509" mass="59199">MTCGIYCRLSKEDKEKFQESESIQNQKTLLSLYAKEHGWDIYNIYWDEDYSGADRTRPQWNNLIRDAKAGCFEVILCKTQSRFTRDMELVEKYIHGLFPLWGIRFVTVVDHADTQLRGNKKARQINGLINEWYLEDLSENIRSVFDMKRKSGQYIGSFPIYGYQKDPKNKNHLIIDPPAAQIVKRIYELCLQGLGKQKIAALLNEQGIPNPTKYKQSKGWNYVNGSCPKTERWNRTTVGRILREQMYTGDLIQGRRKKASYKSPVLLTLPKEDWIIVPHAQEAVIPREVFDQVQDLLNTRTRTGISGSLSPLSGKVICAGCSSVMVKSSCVYKGHRRSYLRCRQHSLNADRCSSHSIRLEQLEQAVEDRIRNLLEEYYHPLTVEEYLKRGSKEDISQEISQIQSRQKRYQKALGEIYLDKSSGVLSQEEFLYLKEQYEQEEKTLSLRLSALVESYKNAPPLRHKEQTLLTWLSQPSLTRELAAKLIDRVEVEEKDPISQTQNIHIYWTV</sequence>
<feature type="coiled-coil region" evidence="1">
    <location>
        <begin position="356"/>
        <end position="412"/>
    </location>
</feature>
<dbReference type="PANTHER" id="PTHR30461:SF23">
    <property type="entry name" value="DNA RECOMBINASE-RELATED"/>
    <property type="match status" value="1"/>
</dbReference>
<accession>A0A926ETV5</accession>
<dbReference type="SUPFAM" id="SSF53041">
    <property type="entry name" value="Resolvase-like"/>
    <property type="match status" value="1"/>
</dbReference>
<dbReference type="InterPro" id="IPR025827">
    <property type="entry name" value="Zn_ribbon_recom_dom"/>
</dbReference>
<evidence type="ECO:0000313" key="3">
    <source>
        <dbReference type="EMBL" id="MBC8586507.1"/>
    </source>
</evidence>
<feature type="domain" description="Recombinase" evidence="2">
    <location>
        <begin position="160"/>
        <end position="303"/>
    </location>
</feature>
<dbReference type="Pfam" id="PF07508">
    <property type="entry name" value="Recombinase"/>
    <property type="match status" value="1"/>
</dbReference>
<dbReference type="PROSITE" id="PS51737">
    <property type="entry name" value="RECOMBINASE_DNA_BIND"/>
    <property type="match status" value="1"/>
</dbReference>
<dbReference type="Gene3D" id="3.90.1750.20">
    <property type="entry name" value="Putative Large Serine Recombinase, Chain B, Domain 2"/>
    <property type="match status" value="1"/>
</dbReference>
<evidence type="ECO:0000259" key="2">
    <source>
        <dbReference type="PROSITE" id="PS51737"/>
    </source>
</evidence>
<dbReference type="GO" id="GO:0003677">
    <property type="term" value="F:DNA binding"/>
    <property type="evidence" value="ECO:0007669"/>
    <property type="project" value="InterPro"/>
</dbReference>
<evidence type="ECO:0000256" key="1">
    <source>
        <dbReference type="SAM" id="Coils"/>
    </source>
</evidence>
<proteinExistence type="predicted"/>
<dbReference type="InterPro" id="IPR050639">
    <property type="entry name" value="SSR_resolvase"/>
</dbReference>
<dbReference type="InterPro" id="IPR011109">
    <property type="entry name" value="DNA_bind_recombinase_dom"/>
</dbReference>
<dbReference type="InterPro" id="IPR006119">
    <property type="entry name" value="Resolv_N"/>
</dbReference>
<dbReference type="PANTHER" id="PTHR30461">
    <property type="entry name" value="DNA-INVERTASE FROM LAMBDOID PROPHAGE"/>
    <property type="match status" value="1"/>
</dbReference>
<gene>
    <name evidence="3" type="ORF">H8705_13040</name>
</gene>
<dbReference type="Gene3D" id="3.40.50.1390">
    <property type="entry name" value="Resolvase, N-terminal catalytic domain"/>
    <property type="match status" value="1"/>
</dbReference>
<dbReference type="EMBL" id="JACRTD010000013">
    <property type="protein sequence ID" value="MBC8586507.1"/>
    <property type="molecule type" value="Genomic_DNA"/>
</dbReference>
<protein>
    <submittedName>
        <fullName evidence="3">Recombinase family protein</fullName>
    </submittedName>
</protein>
<organism evidence="3 4">
    <name type="scientific">Youxingia wuxianensis</name>
    <dbReference type="NCBI Taxonomy" id="2763678"/>
    <lineage>
        <taxon>Bacteria</taxon>
        <taxon>Bacillati</taxon>
        <taxon>Bacillota</taxon>
        <taxon>Clostridia</taxon>
        <taxon>Eubacteriales</taxon>
        <taxon>Oscillospiraceae</taxon>
        <taxon>Youxingia</taxon>
    </lineage>
</organism>
<keyword evidence="1" id="KW-0175">Coiled coil</keyword>